<evidence type="ECO:0000313" key="3">
    <source>
        <dbReference type="EMBL" id="OHT46361.1"/>
    </source>
</evidence>
<keyword evidence="1" id="KW-0238">DNA-binding</keyword>
<name>A0A1S1J9X2_9FLAO</name>
<reference evidence="5" key="2">
    <citation type="submission" date="2016-09" db="EMBL/GenBank/DDBJ databases">
        <authorList>
            <person name="Chen S."/>
            <person name="Walker E."/>
        </authorList>
    </citation>
    <scope>NUCLEOTIDE SEQUENCE [LARGE SCALE GENOMIC DNA]</scope>
    <source>
        <strain evidence="5">MSU</strain>
    </source>
</reference>
<dbReference type="PANTHER" id="PTHR46558:SF11">
    <property type="entry name" value="HTH-TYPE TRANSCRIPTIONAL REGULATOR XRE"/>
    <property type="match status" value="1"/>
</dbReference>
<dbReference type="Proteomes" id="UP000198319">
    <property type="component" value="Unassembled WGS sequence"/>
</dbReference>
<reference evidence="3" key="1">
    <citation type="submission" date="2016-09" db="EMBL/GenBank/DDBJ databases">
        <authorList>
            <person name="Capua I."/>
            <person name="De Benedictis P."/>
            <person name="Joannis T."/>
            <person name="Lombin L.H."/>
            <person name="Cattoli G."/>
        </authorList>
    </citation>
    <scope>NUCLEOTIDE SEQUENCE [LARGE SCALE GENOMIC DNA]</scope>
    <source>
        <strain evidence="3">MSU</strain>
    </source>
</reference>
<dbReference type="STRING" id="1278819.BHE19_02305"/>
<dbReference type="Gene3D" id="1.10.260.40">
    <property type="entry name" value="lambda repressor-like DNA-binding domains"/>
    <property type="match status" value="1"/>
</dbReference>
<comment type="caution">
    <text evidence="3">The sequence shown here is derived from an EMBL/GenBank/DDBJ whole genome shotgun (WGS) entry which is preliminary data.</text>
</comment>
<dbReference type="InterPro" id="IPR010982">
    <property type="entry name" value="Lambda_DNA-bd_dom_sf"/>
</dbReference>
<evidence type="ECO:0000256" key="1">
    <source>
        <dbReference type="ARBA" id="ARBA00023125"/>
    </source>
</evidence>
<dbReference type="EMBL" id="MIKE01000011">
    <property type="protein sequence ID" value="OHT46361.1"/>
    <property type="molecule type" value="Genomic_DNA"/>
</dbReference>
<dbReference type="InterPro" id="IPR001387">
    <property type="entry name" value="Cro/C1-type_HTH"/>
</dbReference>
<evidence type="ECO:0000259" key="2">
    <source>
        <dbReference type="PROSITE" id="PS50943"/>
    </source>
</evidence>
<reference evidence="4 6" key="3">
    <citation type="submission" date="2016-11" db="EMBL/GenBank/DDBJ databases">
        <title>Whole genomes of Flavobacteriaceae.</title>
        <authorList>
            <person name="Stine C."/>
            <person name="Li C."/>
            <person name="Tadesse D."/>
        </authorList>
    </citation>
    <scope>NUCLEOTIDE SEQUENCE [LARGE SCALE GENOMIC DNA]</scope>
    <source>
        <strain evidence="4 6">ATCC BAA-2541</strain>
    </source>
</reference>
<dbReference type="Pfam" id="PF12844">
    <property type="entry name" value="HTH_19"/>
    <property type="match status" value="1"/>
</dbReference>
<dbReference type="EMBL" id="MUHG01000002">
    <property type="protein sequence ID" value="OXB22323.1"/>
    <property type="molecule type" value="Genomic_DNA"/>
</dbReference>
<dbReference type="SMART" id="SM00530">
    <property type="entry name" value="HTH_XRE"/>
    <property type="match status" value="1"/>
</dbReference>
<dbReference type="GO" id="GO:0003677">
    <property type="term" value="F:DNA binding"/>
    <property type="evidence" value="ECO:0007669"/>
    <property type="project" value="UniProtKB-KW"/>
</dbReference>
<protein>
    <recommendedName>
        <fullName evidence="2">HTH cro/C1-type domain-containing protein</fullName>
    </recommendedName>
</protein>
<dbReference type="Proteomes" id="UP000180252">
    <property type="component" value="Unassembled WGS sequence"/>
</dbReference>
<dbReference type="AlphaFoldDB" id="A0A1S1J9X2"/>
<accession>A0A1S1J9X2</accession>
<dbReference type="CDD" id="cd00093">
    <property type="entry name" value="HTH_XRE"/>
    <property type="match status" value="1"/>
</dbReference>
<dbReference type="RefSeq" id="WP_070906128.1">
    <property type="nucleotide sequence ID" value="NZ_MIKE01000011.1"/>
</dbReference>
<dbReference type="OrthoDB" id="4762426at2"/>
<feature type="domain" description="HTH cro/C1-type" evidence="2">
    <location>
        <begin position="7"/>
        <end position="61"/>
    </location>
</feature>
<dbReference type="PROSITE" id="PS50943">
    <property type="entry name" value="HTH_CROC1"/>
    <property type="match status" value="1"/>
</dbReference>
<sequence length="115" mass="13351">MTFGTKLQKLRGEKRMSQKEISTILKVSQTIYGKWESDIFYPTYKNLKKIAALYKISVDRLVDVEDKRKAGKILISDNLTADPVSFITIFKLLKRIEKTVLLIERQTEIPEKEGE</sequence>
<evidence type="ECO:0000313" key="5">
    <source>
        <dbReference type="Proteomes" id="UP000180252"/>
    </source>
</evidence>
<organism evidence="3 5">
    <name type="scientific">Flavobacterium tructae</name>
    <dbReference type="NCBI Taxonomy" id="1114873"/>
    <lineage>
        <taxon>Bacteria</taxon>
        <taxon>Pseudomonadati</taxon>
        <taxon>Bacteroidota</taxon>
        <taxon>Flavobacteriia</taxon>
        <taxon>Flavobacteriales</taxon>
        <taxon>Flavobacteriaceae</taxon>
        <taxon>Flavobacterium</taxon>
    </lineage>
</organism>
<gene>
    <name evidence="4" type="ORF">B0A71_02350</name>
    <name evidence="3" type="ORF">BHE19_02305</name>
</gene>
<dbReference type="SUPFAM" id="SSF47413">
    <property type="entry name" value="lambda repressor-like DNA-binding domains"/>
    <property type="match status" value="1"/>
</dbReference>
<keyword evidence="6" id="KW-1185">Reference proteome</keyword>
<proteinExistence type="predicted"/>
<evidence type="ECO:0000313" key="6">
    <source>
        <dbReference type="Proteomes" id="UP000198319"/>
    </source>
</evidence>
<evidence type="ECO:0000313" key="4">
    <source>
        <dbReference type="EMBL" id="OXB22323.1"/>
    </source>
</evidence>
<dbReference type="PANTHER" id="PTHR46558">
    <property type="entry name" value="TRACRIPTIONAL REGULATORY PROTEIN-RELATED-RELATED"/>
    <property type="match status" value="1"/>
</dbReference>